<dbReference type="InterPro" id="IPR001841">
    <property type="entry name" value="Znf_RING"/>
</dbReference>
<feature type="compositionally biased region" description="Low complexity" evidence="3">
    <location>
        <begin position="84"/>
        <end position="95"/>
    </location>
</feature>
<evidence type="ECO:0000313" key="6">
    <source>
        <dbReference type="EMBL" id="EGD82447.1"/>
    </source>
</evidence>
<keyword evidence="7" id="KW-1185">Reference proteome</keyword>
<dbReference type="PANTHER" id="PTHR24007">
    <property type="entry name" value="BRCA1-ASSOCIATED PROTEIN"/>
    <property type="match status" value="1"/>
</dbReference>
<name>F2U481_SALR5</name>
<dbReference type="KEGG" id="sre:PTSG_03094"/>
<sequence length="495" mass="55459">MVHVDMLLHGVLDSADVLTHLAPWFYALSRIIFADAIREDSAHVRVVLKADAPVQSFLQYYRDFSASSLVNGPCTVTIGAVTGAPAHQQPQQHRQQSAKDSREREPKRPTPLRAGSKAQAGGTEGAGMRHTQESQHQEQPDMEHVRVPSAEALAHTPHPHQKQQQPQTQQRRTWGSGGGGGGGGGDGLVIDQQHRLLQRESPFAPGAERCPICLELLWDDRQCVATTFCEHSFHAECLRKYVDATCPVCRKTQVMFDDQPRCLQCHATKNLWMCLNCGFVGCGRRQWDGADPNAAAQSRQHALEHYLQTSHALVRQLDTGRVWDYKQDSYVGSTDAVQSSEAADVVDPRAAEKQESLQLEYSLLIAQQLEEQRALLQQRLGDTQRMVDEQLGSLRRRVESLQKEHDETVSSLSATTATLKAHAERKSKLQRDIERVRAMQREEEEFLSSLRTALEPRATAVQSPSDRAKQTKRRQLEATLARLAAQRDELMQKLT</sequence>
<keyword evidence="1" id="KW-0863">Zinc-finger</keyword>
<dbReference type="STRING" id="946362.F2U481"/>
<dbReference type="GO" id="GO:0016567">
    <property type="term" value="P:protein ubiquitination"/>
    <property type="evidence" value="ECO:0007669"/>
    <property type="project" value="TreeGrafter"/>
</dbReference>
<dbReference type="GO" id="GO:0061630">
    <property type="term" value="F:ubiquitin protein ligase activity"/>
    <property type="evidence" value="ECO:0007669"/>
    <property type="project" value="TreeGrafter"/>
</dbReference>
<feature type="coiled-coil region" evidence="2">
    <location>
        <begin position="366"/>
        <end position="439"/>
    </location>
</feature>
<dbReference type="GO" id="GO:0007265">
    <property type="term" value="P:Ras protein signal transduction"/>
    <property type="evidence" value="ECO:0007669"/>
    <property type="project" value="TreeGrafter"/>
</dbReference>
<dbReference type="AlphaFoldDB" id="F2U481"/>
<dbReference type="InterPro" id="IPR013083">
    <property type="entry name" value="Znf_RING/FYVE/PHD"/>
</dbReference>
<dbReference type="Gene3D" id="3.30.40.10">
    <property type="entry name" value="Zinc/RING finger domain, C3HC4 (zinc finger)"/>
    <property type="match status" value="2"/>
</dbReference>
<feature type="compositionally biased region" description="Basic and acidic residues" evidence="3">
    <location>
        <begin position="130"/>
        <end position="143"/>
    </location>
</feature>
<dbReference type="InterPro" id="IPR047243">
    <property type="entry name" value="RING-H2_BRAP2"/>
</dbReference>
<dbReference type="eggNOG" id="KOG0804">
    <property type="taxonomic scope" value="Eukaryota"/>
</dbReference>
<evidence type="ECO:0000259" key="5">
    <source>
        <dbReference type="PROSITE" id="PS50271"/>
    </source>
</evidence>
<dbReference type="GeneID" id="16076269"/>
<evidence type="ECO:0000256" key="2">
    <source>
        <dbReference type="SAM" id="Coils"/>
    </source>
</evidence>
<dbReference type="Pfam" id="PF02148">
    <property type="entry name" value="zf-UBP"/>
    <property type="match status" value="1"/>
</dbReference>
<feature type="domain" description="UBP-type" evidence="5">
    <location>
        <begin position="244"/>
        <end position="352"/>
    </location>
</feature>
<feature type="domain" description="RING-type" evidence="4">
    <location>
        <begin position="210"/>
        <end position="250"/>
    </location>
</feature>
<feature type="region of interest" description="Disordered" evidence="3">
    <location>
        <begin position="155"/>
        <end position="189"/>
    </location>
</feature>
<feature type="compositionally biased region" description="Gly residues" evidence="3">
    <location>
        <begin position="175"/>
        <end position="187"/>
    </location>
</feature>
<evidence type="ECO:0000313" key="7">
    <source>
        <dbReference type="Proteomes" id="UP000007799"/>
    </source>
</evidence>
<evidence type="ECO:0000256" key="1">
    <source>
        <dbReference type="PROSITE-ProRule" id="PRU00502"/>
    </source>
</evidence>
<dbReference type="SMART" id="SM00184">
    <property type="entry name" value="RING"/>
    <property type="match status" value="1"/>
</dbReference>
<dbReference type="SUPFAM" id="SSF57850">
    <property type="entry name" value="RING/U-box"/>
    <property type="match status" value="1"/>
</dbReference>
<keyword evidence="1" id="KW-0479">Metal-binding</keyword>
<dbReference type="Pfam" id="PF13639">
    <property type="entry name" value="zf-RING_2"/>
    <property type="match status" value="1"/>
</dbReference>
<protein>
    <recommendedName>
        <fullName evidence="8">RING-type domain-containing protein</fullName>
    </recommendedName>
</protein>
<dbReference type="PROSITE" id="PS50089">
    <property type="entry name" value="ZF_RING_2"/>
    <property type="match status" value="1"/>
</dbReference>
<keyword evidence="2" id="KW-0175">Coiled coil</keyword>
<gene>
    <name evidence="6" type="ORF">PTSG_03094</name>
</gene>
<accession>F2U481</accession>
<organism evidence="7">
    <name type="scientific">Salpingoeca rosetta (strain ATCC 50818 / BSB-021)</name>
    <dbReference type="NCBI Taxonomy" id="946362"/>
    <lineage>
        <taxon>Eukaryota</taxon>
        <taxon>Choanoflagellata</taxon>
        <taxon>Craspedida</taxon>
        <taxon>Salpingoecidae</taxon>
        <taxon>Salpingoeca</taxon>
    </lineage>
</organism>
<evidence type="ECO:0008006" key="8">
    <source>
        <dbReference type="Google" id="ProtNLM"/>
    </source>
</evidence>
<dbReference type="InParanoid" id="F2U481"/>
<proteinExistence type="predicted"/>
<dbReference type="GO" id="GO:0005737">
    <property type="term" value="C:cytoplasm"/>
    <property type="evidence" value="ECO:0007669"/>
    <property type="project" value="TreeGrafter"/>
</dbReference>
<dbReference type="InterPro" id="IPR001607">
    <property type="entry name" value="Znf_UBP"/>
</dbReference>
<feature type="region of interest" description="Disordered" evidence="3">
    <location>
        <begin position="83"/>
        <end position="143"/>
    </location>
</feature>
<dbReference type="EMBL" id="GL832961">
    <property type="protein sequence ID" value="EGD82447.1"/>
    <property type="molecule type" value="Genomic_DNA"/>
</dbReference>
<feature type="compositionally biased region" description="Basic and acidic residues" evidence="3">
    <location>
        <begin position="97"/>
        <end position="108"/>
    </location>
</feature>
<evidence type="ECO:0000259" key="4">
    <source>
        <dbReference type="PROSITE" id="PS50089"/>
    </source>
</evidence>
<dbReference type="Proteomes" id="UP000007799">
    <property type="component" value="Unassembled WGS sequence"/>
</dbReference>
<keyword evidence="1" id="KW-0862">Zinc</keyword>
<dbReference type="RefSeq" id="XP_004995683.1">
    <property type="nucleotide sequence ID" value="XM_004995626.1"/>
</dbReference>
<feature type="compositionally biased region" description="Low complexity" evidence="3">
    <location>
        <begin position="162"/>
        <end position="173"/>
    </location>
</feature>
<reference evidence="6" key="1">
    <citation type="submission" date="2009-08" db="EMBL/GenBank/DDBJ databases">
        <title>Annotation of Salpingoeca rosetta.</title>
        <authorList>
            <consortium name="The Broad Institute Genome Sequencing Platform"/>
            <person name="Russ C."/>
            <person name="Cuomo C."/>
            <person name="Burger G."/>
            <person name="Gray M.W."/>
            <person name="Holland P.W.H."/>
            <person name="King N."/>
            <person name="Lang F.B.F."/>
            <person name="Roger A.J."/>
            <person name="Ruiz-Trillo I."/>
            <person name="Young S.K."/>
            <person name="Zeng Q."/>
            <person name="Gargeya S."/>
            <person name="Alvarado L."/>
            <person name="Berlin A."/>
            <person name="Chapman S.B."/>
            <person name="Chen Z."/>
            <person name="Freedman E."/>
            <person name="Gellesch M."/>
            <person name="Goldberg J."/>
            <person name="Griggs A."/>
            <person name="Gujja S."/>
            <person name="Heilman E."/>
            <person name="Heiman D."/>
            <person name="Howarth C."/>
            <person name="Mehta T."/>
            <person name="Neiman D."/>
            <person name="Pearson M."/>
            <person name="Roberts A."/>
            <person name="Saif S."/>
            <person name="Shea T."/>
            <person name="Shenoy N."/>
            <person name="Sisk P."/>
            <person name="Stolte C."/>
            <person name="Sykes S."/>
            <person name="White J."/>
            <person name="Yandava C."/>
            <person name="Haas B."/>
            <person name="Nusbaum C."/>
            <person name="Birren B."/>
        </authorList>
    </citation>
    <scope>NUCLEOTIDE SEQUENCE [LARGE SCALE GENOMIC DNA]</scope>
    <source>
        <strain evidence="6">ATCC 50818</strain>
    </source>
</reference>
<dbReference type="OrthoDB" id="273556at2759"/>
<dbReference type="GO" id="GO:0008270">
    <property type="term" value="F:zinc ion binding"/>
    <property type="evidence" value="ECO:0007669"/>
    <property type="project" value="UniProtKB-KW"/>
</dbReference>
<dbReference type="PANTHER" id="PTHR24007:SF7">
    <property type="entry name" value="BRCA1-ASSOCIATED PROTEIN"/>
    <property type="match status" value="1"/>
</dbReference>
<dbReference type="SMART" id="SM00290">
    <property type="entry name" value="ZnF_UBP"/>
    <property type="match status" value="1"/>
</dbReference>
<dbReference type="PROSITE" id="PS50271">
    <property type="entry name" value="ZF_UBP"/>
    <property type="match status" value="1"/>
</dbReference>
<evidence type="ECO:0000256" key="3">
    <source>
        <dbReference type="SAM" id="MobiDB-lite"/>
    </source>
</evidence>
<dbReference type="CDD" id="cd16457">
    <property type="entry name" value="RING-H2_BRAP2"/>
    <property type="match status" value="1"/>
</dbReference>